<gene>
    <name evidence="2" type="ORF">BJP34_23715</name>
</gene>
<keyword evidence="1" id="KW-0472">Membrane</keyword>
<evidence type="ECO:0000256" key="1">
    <source>
        <dbReference type="SAM" id="Phobius"/>
    </source>
</evidence>
<dbReference type="AlphaFoldDB" id="A0A1D8TWL2"/>
<feature type="transmembrane region" description="Helical" evidence="1">
    <location>
        <begin position="12"/>
        <end position="37"/>
    </location>
</feature>
<dbReference type="KEGG" id="mpro:BJP34_23715"/>
<dbReference type="OrthoDB" id="515274at2"/>
<organism evidence="2 3">
    <name type="scientific">Moorena producens PAL-8-15-08-1</name>
    <dbReference type="NCBI Taxonomy" id="1458985"/>
    <lineage>
        <taxon>Bacteria</taxon>
        <taxon>Bacillati</taxon>
        <taxon>Cyanobacteriota</taxon>
        <taxon>Cyanophyceae</taxon>
        <taxon>Coleofasciculales</taxon>
        <taxon>Coleofasciculaceae</taxon>
        <taxon>Moorena</taxon>
    </lineage>
</organism>
<evidence type="ECO:0000313" key="2">
    <source>
        <dbReference type="EMBL" id="AOX02039.1"/>
    </source>
</evidence>
<keyword evidence="1" id="KW-1133">Transmembrane helix</keyword>
<accession>A0A1D8TWL2</accession>
<dbReference type="RefSeq" id="WP_070394466.1">
    <property type="nucleotide sequence ID" value="NZ_CP017599.1"/>
</dbReference>
<keyword evidence="1" id="KW-0812">Transmembrane</keyword>
<evidence type="ECO:0000313" key="3">
    <source>
        <dbReference type="Proteomes" id="UP000177870"/>
    </source>
</evidence>
<dbReference type="EMBL" id="CP017599">
    <property type="protein sequence ID" value="AOX02039.1"/>
    <property type="molecule type" value="Genomic_DNA"/>
</dbReference>
<reference evidence="3" key="1">
    <citation type="submission" date="2016-10" db="EMBL/GenBank/DDBJ databases">
        <title>Comparative genomics uncovers the prolific and rare metabolic potential of the cyanobacterial genus Moorea.</title>
        <authorList>
            <person name="Leao T."/>
            <person name="Castelao G."/>
            <person name="Korobeynikov A."/>
            <person name="Monroe E.A."/>
            <person name="Podell S."/>
            <person name="Glukhov E."/>
            <person name="Allen E."/>
            <person name="Gerwick W.H."/>
            <person name="Gerwick L."/>
        </authorList>
    </citation>
    <scope>NUCLEOTIDE SEQUENCE [LARGE SCALE GENOMIC DNA]</scope>
    <source>
        <strain evidence="3">PAL-8-15-08-1</strain>
    </source>
</reference>
<proteinExistence type="predicted"/>
<dbReference type="Proteomes" id="UP000177870">
    <property type="component" value="Chromosome"/>
</dbReference>
<feature type="transmembrane region" description="Helical" evidence="1">
    <location>
        <begin position="63"/>
        <end position="85"/>
    </location>
</feature>
<name>A0A1D8TWL2_9CYAN</name>
<sequence>MAINRFRLRQLHAWFAPIMVLPVLLTVITGSLFQVAVLTDKSSEFIWLLDLHKGKFGAINLQMIYPFLNAFGLLTLAITGISMWFQTRRRIIGQRSRNRE</sequence>
<dbReference type="STRING" id="1458985.BJP34_23715"/>
<evidence type="ECO:0008006" key="4">
    <source>
        <dbReference type="Google" id="ProtNLM"/>
    </source>
</evidence>
<protein>
    <recommendedName>
        <fullName evidence="4">Peptidase</fullName>
    </recommendedName>
</protein>